<organism evidence="2 3">
    <name type="scientific">Natronoglycomyces albus</name>
    <dbReference type="NCBI Taxonomy" id="2811108"/>
    <lineage>
        <taxon>Bacteria</taxon>
        <taxon>Bacillati</taxon>
        <taxon>Actinomycetota</taxon>
        <taxon>Actinomycetes</taxon>
        <taxon>Glycomycetales</taxon>
        <taxon>Glycomycetaceae</taxon>
        <taxon>Natronoglycomyces</taxon>
    </lineage>
</organism>
<dbReference type="GO" id="GO:0002949">
    <property type="term" value="P:tRNA threonylcarbamoyladenosine modification"/>
    <property type="evidence" value="ECO:0007669"/>
    <property type="project" value="InterPro"/>
</dbReference>
<dbReference type="EMBL" id="CP070496">
    <property type="protein sequence ID" value="QSB05797.1"/>
    <property type="molecule type" value="Genomic_DNA"/>
</dbReference>
<dbReference type="InterPro" id="IPR000905">
    <property type="entry name" value="Gcp-like_dom"/>
</dbReference>
<proteinExistence type="predicted"/>
<gene>
    <name evidence="2" type="primary">tsaB</name>
    <name evidence="2" type="ORF">JQS30_02375</name>
</gene>
<name>A0A895XL49_9ACTN</name>
<dbReference type="Pfam" id="PF00814">
    <property type="entry name" value="TsaD"/>
    <property type="match status" value="1"/>
</dbReference>
<dbReference type="SUPFAM" id="SSF53067">
    <property type="entry name" value="Actin-like ATPase domain"/>
    <property type="match status" value="2"/>
</dbReference>
<evidence type="ECO:0000313" key="3">
    <source>
        <dbReference type="Proteomes" id="UP000662939"/>
    </source>
</evidence>
<dbReference type="Gene3D" id="3.30.420.40">
    <property type="match status" value="2"/>
</dbReference>
<feature type="domain" description="Gcp-like" evidence="1">
    <location>
        <begin position="42"/>
        <end position="178"/>
    </location>
</feature>
<protein>
    <submittedName>
        <fullName evidence="2">tRNA (Adenosine(37)-N6)-threonylcarbamoyltransferase complex dimerization subunit type 1 TsaB</fullName>
    </submittedName>
</protein>
<dbReference type="AlphaFoldDB" id="A0A895XL49"/>
<accession>A0A895XL49</accession>
<dbReference type="NCBIfam" id="TIGR03725">
    <property type="entry name" value="T6A_YeaZ"/>
    <property type="match status" value="1"/>
</dbReference>
<dbReference type="InterPro" id="IPR043129">
    <property type="entry name" value="ATPase_NBD"/>
</dbReference>
<dbReference type="InterPro" id="IPR022496">
    <property type="entry name" value="T6A_TsaB"/>
</dbReference>
<dbReference type="KEGG" id="nav:JQS30_02375"/>
<sequence length="229" mass="23980">MLTLVVDTSTSAVQAALVDIEPAGPDTAPTVRMLAQRQRIDARGHAEYLTPFVNECLEESSHTMAEVEAVVAGVGPGPFTGLRVGLVTAAALGHARHIPTYGVCSLDGIGGASSGRVLAATDARRKEIYWAEYAQGQRLGDPQVCKPDQLPNLEATQALGEGAVKYADVIGLPIADGPLHPNLVHLAASAADRVVDKAPSEGLTPLYLRRPDVTVSTTKHIPQPGAVSR</sequence>
<dbReference type="Proteomes" id="UP000662939">
    <property type="component" value="Chromosome"/>
</dbReference>
<keyword evidence="3" id="KW-1185">Reference proteome</keyword>
<evidence type="ECO:0000313" key="2">
    <source>
        <dbReference type="EMBL" id="QSB05797.1"/>
    </source>
</evidence>
<reference evidence="2" key="1">
    <citation type="submission" date="2021-02" db="EMBL/GenBank/DDBJ databases">
        <title>Natronoglycomyces albus gen. nov., sp. nov, a haloalkaliphilic actinobacterium from a soda solonchak soil.</title>
        <authorList>
            <person name="Sorokin D.Y."/>
            <person name="Khijniak T.V."/>
            <person name="Zakharycheva A.P."/>
            <person name="Boueva O.V."/>
            <person name="Ariskina E.V."/>
            <person name="Hahnke R.L."/>
            <person name="Bunk B."/>
            <person name="Sproer C."/>
            <person name="Schumann P."/>
            <person name="Evtushenko L.I."/>
            <person name="Kublanov I.V."/>
        </authorList>
    </citation>
    <scope>NUCLEOTIDE SEQUENCE</scope>
    <source>
        <strain evidence="2">DSM 106290</strain>
    </source>
</reference>
<dbReference type="RefSeq" id="WP_213171808.1">
    <property type="nucleotide sequence ID" value="NZ_CP070496.1"/>
</dbReference>
<evidence type="ECO:0000259" key="1">
    <source>
        <dbReference type="Pfam" id="PF00814"/>
    </source>
</evidence>